<name>I8U9R3_9BACL</name>
<gene>
    <name evidence="2" type="ORF">A374_19285</name>
</gene>
<evidence type="ECO:0000256" key="1">
    <source>
        <dbReference type="SAM" id="MobiDB-lite"/>
    </source>
</evidence>
<dbReference type="InterPro" id="IPR014099">
    <property type="entry name" value="Spore_coat_GerQ"/>
</dbReference>
<keyword evidence="3" id="KW-1185">Reference proteome</keyword>
<dbReference type="PATRIC" id="fig|1196324.3.peg.3918"/>
<keyword evidence="2" id="KW-0167">Capsid protein</keyword>
<sequence>MSENQSTPPSQASGGGPPYYGSRANSGQQSMMPSSGGQMMMPSMGMQPSSQMGQMGQTSQMPQMPQMSPMMMPMGGQQQQQDLAVPGQLPIEQSYIENILRMNKGKVATIYQTFEGSDKWNSKVFRGVIEAAGRDHIILSDPQTGKRYVLLMVFVNYISFDEKINYSPDYQGPPMTTYSPR</sequence>
<proteinExistence type="predicted"/>
<comment type="caution">
    <text evidence="2">The sequence shown here is derived from an EMBL/GenBank/DDBJ whole genome shotgun (WGS) entry which is preliminary data.</text>
</comment>
<reference evidence="2 3" key="1">
    <citation type="journal article" date="2012" name="J. Bacteriol.">
        <title>Genome of Bacillus macauensis ZFHKF-1, a Long-Chain-Forming Bacterium.</title>
        <authorList>
            <person name="Cai L."/>
            <person name="Zhang T."/>
        </authorList>
    </citation>
    <scope>NUCLEOTIDE SEQUENCE [LARGE SCALE GENOMIC DNA]</scope>
    <source>
        <strain evidence="2 3">ZFHKF-1</strain>
    </source>
</reference>
<dbReference type="RefSeq" id="WP_007203921.1">
    <property type="nucleotide sequence ID" value="NZ_AKKV01000053.1"/>
</dbReference>
<feature type="compositionally biased region" description="Low complexity" evidence="1">
    <location>
        <begin position="26"/>
        <end position="62"/>
    </location>
</feature>
<accession>I8U9R3</accession>
<dbReference type="AlphaFoldDB" id="I8U9R3"/>
<dbReference type="Pfam" id="PF09671">
    <property type="entry name" value="Spore_GerQ"/>
    <property type="match status" value="1"/>
</dbReference>
<protein>
    <submittedName>
        <fullName evidence="2">Spore coat protein gerQ</fullName>
    </submittedName>
</protein>
<organism evidence="2 3">
    <name type="scientific">Fictibacillus macauensis ZFHKF-1</name>
    <dbReference type="NCBI Taxonomy" id="1196324"/>
    <lineage>
        <taxon>Bacteria</taxon>
        <taxon>Bacillati</taxon>
        <taxon>Bacillota</taxon>
        <taxon>Bacilli</taxon>
        <taxon>Bacillales</taxon>
        <taxon>Fictibacillaceae</taxon>
        <taxon>Fictibacillus</taxon>
    </lineage>
</organism>
<dbReference type="NCBIfam" id="TIGR02728">
    <property type="entry name" value="spore_gerQ"/>
    <property type="match status" value="1"/>
</dbReference>
<dbReference type="EMBL" id="AKKV01000053">
    <property type="protein sequence ID" value="EIT83695.1"/>
    <property type="molecule type" value="Genomic_DNA"/>
</dbReference>
<feature type="compositionally biased region" description="Polar residues" evidence="1">
    <location>
        <begin position="1"/>
        <end position="12"/>
    </location>
</feature>
<dbReference type="Proteomes" id="UP000004080">
    <property type="component" value="Unassembled WGS sequence"/>
</dbReference>
<keyword evidence="2" id="KW-0946">Virion</keyword>
<dbReference type="STRING" id="1196324.A374_19285"/>
<dbReference type="eggNOG" id="ENOG5032T03">
    <property type="taxonomic scope" value="Bacteria"/>
</dbReference>
<feature type="region of interest" description="Disordered" evidence="1">
    <location>
        <begin position="1"/>
        <end position="62"/>
    </location>
</feature>
<evidence type="ECO:0000313" key="3">
    <source>
        <dbReference type="Proteomes" id="UP000004080"/>
    </source>
</evidence>
<dbReference type="PIRSF" id="PIRSF038931">
    <property type="entry name" value="GerQ"/>
    <property type="match status" value="1"/>
</dbReference>
<dbReference type="OrthoDB" id="1643178at2"/>
<evidence type="ECO:0000313" key="2">
    <source>
        <dbReference type="EMBL" id="EIT83695.1"/>
    </source>
</evidence>